<dbReference type="Proteomes" id="UP000707138">
    <property type="component" value="Unassembled WGS sequence"/>
</dbReference>
<gene>
    <name evidence="2" type="ORF">H6A01_06375</name>
</gene>
<keyword evidence="1" id="KW-0472">Membrane</keyword>
<reference evidence="2 3" key="1">
    <citation type="journal article" date="2021" name="Sci. Rep.">
        <title>The distribution of antibiotic resistance genes in chicken gut microbiota commensals.</title>
        <authorList>
            <person name="Juricova H."/>
            <person name="Matiasovicova J."/>
            <person name="Kubasova T."/>
            <person name="Cejkova D."/>
            <person name="Rychlik I."/>
        </authorList>
    </citation>
    <scope>NUCLEOTIDE SEQUENCE [LARGE SCALE GENOMIC DNA]</scope>
    <source>
        <strain evidence="2 3">An537</strain>
    </source>
</reference>
<proteinExistence type="predicted"/>
<keyword evidence="3" id="KW-1185">Reference proteome</keyword>
<name>A0ABS2GIF1_9FIRM</name>
<organism evidence="2 3">
    <name type="scientific">Veillonella magna</name>
    <dbReference type="NCBI Taxonomy" id="464322"/>
    <lineage>
        <taxon>Bacteria</taxon>
        <taxon>Bacillati</taxon>
        <taxon>Bacillota</taxon>
        <taxon>Negativicutes</taxon>
        <taxon>Veillonellales</taxon>
        <taxon>Veillonellaceae</taxon>
        <taxon>Veillonella</taxon>
    </lineage>
</organism>
<sequence>MKQIQLRWIGLTAILAVAAVIAGYFGWYLPRQPIYTVRLLQTAADKNDVATIYEHVDVRSILGHAIDDWVNSNEELKANPWSAAIKPLAKEVGTALIKDAIAKEVHKRAQKEIDHEMKAVTGDSNGVEQESVGKNGEDPLVSDMVQLRRVYAVADITFLWKEVQITTVEVGVVDVRIIANATNPPERIPIVLRMRQLEDGTWQVYEIPNIMDIVKQLQERKTAVDDKGRTSL</sequence>
<evidence type="ECO:0008006" key="4">
    <source>
        <dbReference type="Google" id="ProtNLM"/>
    </source>
</evidence>
<keyword evidence="1" id="KW-0812">Transmembrane</keyword>
<dbReference type="EMBL" id="JACJLA010000010">
    <property type="protein sequence ID" value="MBM6912949.1"/>
    <property type="molecule type" value="Genomic_DNA"/>
</dbReference>
<evidence type="ECO:0000313" key="3">
    <source>
        <dbReference type="Proteomes" id="UP000707138"/>
    </source>
</evidence>
<feature type="transmembrane region" description="Helical" evidence="1">
    <location>
        <begin position="6"/>
        <end position="29"/>
    </location>
</feature>
<accession>A0ABS2GIF1</accession>
<keyword evidence="1" id="KW-1133">Transmembrane helix</keyword>
<evidence type="ECO:0000256" key="1">
    <source>
        <dbReference type="SAM" id="Phobius"/>
    </source>
</evidence>
<evidence type="ECO:0000313" key="2">
    <source>
        <dbReference type="EMBL" id="MBM6912949.1"/>
    </source>
</evidence>
<dbReference type="RefSeq" id="WP_205087954.1">
    <property type="nucleotide sequence ID" value="NZ_JACJLA010000010.1"/>
</dbReference>
<protein>
    <recommendedName>
        <fullName evidence="4">DUF2939 domain-containing protein</fullName>
    </recommendedName>
</protein>
<comment type="caution">
    <text evidence="2">The sequence shown here is derived from an EMBL/GenBank/DDBJ whole genome shotgun (WGS) entry which is preliminary data.</text>
</comment>